<keyword evidence="2" id="KW-1185">Reference proteome</keyword>
<sequence length="68" mass="7781">MSIWISVRRAGHRPPRLCRVHHALTLGRLEHALRHLWHALRPRGPRQTTKQRIAVPRAGRALGACTIL</sequence>
<proteinExistence type="predicted"/>
<reference evidence="1 2" key="1">
    <citation type="journal article" date="2019" name="New Phytol.">
        <title>Comparative genomics reveals unique wood-decay strategies and fruiting body development in the Schizophyllaceae.</title>
        <authorList>
            <person name="Almasi E."/>
            <person name="Sahu N."/>
            <person name="Krizsan K."/>
            <person name="Balint B."/>
            <person name="Kovacs G.M."/>
            <person name="Kiss B."/>
            <person name="Cseklye J."/>
            <person name="Drula E."/>
            <person name="Henrissat B."/>
            <person name="Nagy I."/>
            <person name="Chovatia M."/>
            <person name="Adam C."/>
            <person name="LaButti K."/>
            <person name="Lipzen A."/>
            <person name="Riley R."/>
            <person name="Grigoriev I.V."/>
            <person name="Nagy L.G."/>
        </authorList>
    </citation>
    <scope>NUCLEOTIDE SEQUENCE [LARGE SCALE GENOMIC DNA]</scope>
    <source>
        <strain evidence="1 2">NL-1724</strain>
    </source>
</reference>
<dbReference type="EMBL" id="VDMD01000014">
    <property type="protein sequence ID" value="TRM62082.1"/>
    <property type="molecule type" value="Genomic_DNA"/>
</dbReference>
<dbReference type="AlphaFoldDB" id="A0A550CB93"/>
<dbReference type="Proteomes" id="UP000320762">
    <property type="component" value="Unassembled WGS sequence"/>
</dbReference>
<comment type="caution">
    <text evidence="1">The sequence shown here is derived from an EMBL/GenBank/DDBJ whole genome shotgun (WGS) entry which is preliminary data.</text>
</comment>
<accession>A0A550CB93</accession>
<evidence type="ECO:0000313" key="1">
    <source>
        <dbReference type="EMBL" id="TRM62082.1"/>
    </source>
</evidence>
<gene>
    <name evidence="1" type="ORF">BD626DRAFT_66959</name>
</gene>
<protein>
    <submittedName>
        <fullName evidence="1">Uncharacterized protein</fullName>
    </submittedName>
</protein>
<evidence type="ECO:0000313" key="2">
    <source>
        <dbReference type="Proteomes" id="UP000320762"/>
    </source>
</evidence>
<organism evidence="1 2">
    <name type="scientific">Schizophyllum amplum</name>
    <dbReference type="NCBI Taxonomy" id="97359"/>
    <lineage>
        <taxon>Eukaryota</taxon>
        <taxon>Fungi</taxon>
        <taxon>Dikarya</taxon>
        <taxon>Basidiomycota</taxon>
        <taxon>Agaricomycotina</taxon>
        <taxon>Agaricomycetes</taxon>
        <taxon>Agaricomycetidae</taxon>
        <taxon>Agaricales</taxon>
        <taxon>Schizophyllaceae</taxon>
        <taxon>Schizophyllum</taxon>
    </lineage>
</organism>
<name>A0A550CB93_9AGAR</name>